<dbReference type="Pfam" id="PF02770">
    <property type="entry name" value="Acyl-CoA_dh_M"/>
    <property type="match status" value="1"/>
</dbReference>
<sequence length="598" mass="64989">MSEYHAPLRDMQFVLNELGYLDQVRELPGCNQLDTELVEAILGEAGKFAHGVLSPLNTQGDREGARWCDGEVSTVKGWREAYQRFIDGGWNALSCNPEFDGQGLPRVVSALVEEMWNGANLSFGLCPMLTRGAIEAIELRGSAYLKQTYLAKMISGEWTGTMNLTEPQAGSDLAAVRTRAEPVGDGTYRIKGQKIFITYGEHDLTENIVHLVLARTPDAPAGVKGISLFVVPKFLVHSDGSLGARNDVRCASIEHKLGIHASPTAVLAFGDHEGALGWLVGEENRGLEYMFIMMNAARFSVGVEGVGLSERAYQRARAYARERIQGSEIGAVERSNVAIIRHPDVRRMLLSMKSRTEAMRALACAVAAAMDCAERHLDPAVRQESQALVDLMIPVVKGWSTENAVDIASLGIQIHGGMGFIEETGAAQHLRDARITTLYEGTTGIQAADLIGRKVARDGGKAIGQLSKQIYRVMEELAWTDDPQLQANASALARALVALNASVEFIVSHFATQPARVAAGAVPFLELLGIVAGGWQMARSALVAHRQLKAGSDDQDFYRGKLLTARFYADQLLAQVESLSRVVVQGADAVLQMDDQQF</sequence>
<organism evidence="15 16">
    <name type="scientific">Pseudomonas alkylphenolica</name>
    <dbReference type="NCBI Taxonomy" id="237609"/>
    <lineage>
        <taxon>Bacteria</taxon>
        <taxon>Pseudomonadati</taxon>
        <taxon>Pseudomonadota</taxon>
        <taxon>Gammaproteobacteria</taxon>
        <taxon>Pseudomonadales</taxon>
        <taxon>Pseudomonadaceae</taxon>
        <taxon>Pseudomonas</taxon>
    </lineage>
</organism>
<dbReference type="eggNOG" id="COG1960">
    <property type="taxonomic scope" value="Bacteria"/>
</dbReference>
<dbReference type="InterPro" id="IPR046373">
    <property type="entry name" value="Acyl-CoA_Oxase/DH_mid-dom_sf"/>
</dbReference>
<dbReference type="Pfam" id="PF00441">
    <property type="entry name" value="Acyl-CoA_dh_1"/>
    <property type="match status" value="1"/>
</dbReference>
<evidence type="ECO:0000256" key="10">
    <source>
        <dbReference type="RuleBase" id="RU362125"/>
    </source>
</evidence>
<keyword evidence="5 10" id="KW-0560">Oxidoreductase</keyword>
<keyword evidence="4 10" id="KW-0274">FAD</keyword>
<dbReference type="FunFam" id="2.40.110.10:FF:000031">
    <property type="entry name" value="Acyl-CoA dehydrogenase, putative"/>
    <property type="match status" value="1"/>
</dbReference>
<dbReference type="InterPro" id="IPR036250">
    <property type="entry name" value="AcylCo_DH-like_C"/>
</dbReference>
<proteinExistence type="inferred from homology"/>
<protein>
    <recommendedName>
        <fullName evidence="9">3-methylmercaptopropionyl-CoA dehydrogenase</fullName>
        <ecNumber evidence="8">1.3.99.41</ecNumber>
    </recommendedName>
</protein>
<dbReference type="InterPro" id="IPR009075">
    <property type="entry name" value="AcylCo_DH/oxidase_C"/>
</dbReference>
<dbReference type="EC" id="1.3.99.41" evidence="8"/>
<dbReference type="InterPro" id="IPR037069">
    <property type="entry name" value="AcylCoA_DH/ox_N_sf"/>
</dbReference>
<dbReference type="OrthoDB" id="9764895at2"/>
<dbReference type="InterPro" id="IPR009100">
    <property type="entry name" value="AcylCoA_DH/oxidase_NM_dom_sf"/>
</dbReference>
<comment type="catalytic activity">
    <reaction evidence="6">
        <text>3-(methylsulfanyl)propanoyl-CoA + oxidized [electron-transfer flavoprotein] + H(+) = 3-(methylsulfanyl)acryloyl-CoA + reduced [electron-transfer flavoprotein]</text>
        <dbReference type="Rhea" id="RHEA:52612"/>
        <dbReference type="Rhea" id="RHEA-COMP:10685"/>
        <dbReference type="Rhea" id="RHEA-COMP:10686"/>
        <dbReference type="ChEBI" id="CHEBI:15378"/>
        <dbReference type="ChEBI" id="CHEBI:57692"/>
        <dbReference type="ChEBI" id="CHEBI:58307"/>
        <dbReference type="ChEBI" id="CHEBI:82815"/>
        <dbReference type="ChEBI" id="CHEBI:84994"/>
        <dbReference type="EC" id="1.3.99.41"/>
    </reaction>
    <physiologicalReaction direction="left-to-right" evidence="6">
        <dbReference type="Rhea" id="RHEA:52613"/>
    </physiologicalReaction>
</comment>
<evidence type="ECO:0000256" key="2">
    <source>
        <dbReference type="ARBA" id="ARBA00009347"/>
    </source>
</evidence>
<comment type="function">
    <text evidence="7">Involved in the assimilation of dimethylsulphoniopropionate (DMSP), an important compound in the fixation of carbon in marine phytoplankton, by mediating the conversion of 3-(methylthio)propanoyl-CoA (MMPA-CoA) to 3-(methylthio)acryloyl-CoA (MTA-CoA).</text>
</comment>
<evidence type="ECO:0000256" key="8">
    <source>
        <dbReference type="ARBA" id="ARBA00066694"/>
    </source>
</evidence>
<evidence type="ECO:0000259" key="13">
    <source>
        <dbReference type="Pfam" id="PF02771"/>
    </source>
</evidence>
<comment type="cofactor">
    <cofactor evidence="1 10">
        <name>FAD</name>
        <dbReference type="ChEBI" id="CHEBI:57692"/>
    </cofactor>
</comment>
<evidence type="ECO:0000256" key="1">
    <source>
        <dbReference type="ARBA" id="ARBA00001974"/>
    </source>
</evidence>
<gene>
    <name evidence="15" type="ORF">PSAKL28_22190</name>
</gene>
<feature type="domain" description="Acyl-CoA dehydrogenase/oxidase C-terminal" evidence="11">
    <location>
        <begin position="284"/>
        <end position="449"/>
    </location>
</feature>
<accession>A0A077FA75</accession>
<feature type="domain" description="Acetyl-CoA dehydrogenase-like C-terminal" evidence="14">
    <location>
        <begin position="478"/>
        <end position="594"/>
    </location>
</feature>
<dbReference type="GO" id="GO:0016627">
    <property type="term" value="F:oxidoreductase activity, acting on the CH-CH group of donors"/>
    <property type="evidence" value="ECO:0007669"/>
    <property type="project" value="InterPro"/>
</dbReference>
<dbReference type="SUPFAM" id="SSF47203">
    <property type="entry name" value="Acyl-CoA dehydrogenase C-terminal domain-like"/>
    <property type="match status" value="1"/>
</dbReference>
<dbReference type="HOGENOM" id="CLU_018204_12_2_6"/>
<reference evidence="15 16" key="1">
    <citation type="submission" date="2014-07" db="EMBL/GenBank/DDBJ databases">
        <authorList>
            <person name="Lee K."/>
            <person name="Lim J.Y."/>
            <person name="Hwang I."/>
        </authorList>
    </citation>
    <scope>NUCLEOTIDE SEQUENCE [LARGE SCALE GENOMIC DNA]</scope>
    <source>
        <strain evidence="15 16">KL28</strain>
    </source>
</reference>
<dbReference type="InterPro" id="IPR052166">
    <property type="entry name" value="Diverse_Acyl-CoA_DH"/>
</dbReference>
<evidence type="ECO:0000256" key="3">
    <source>
        <dbReference type="ARBA" id="ARBA00022630"/>
    </source>
</evidence>
<dbReference type="Gene3D" id="1.10.540.10">
    <property type="entry name" value="Acyl-CoA dehydrogenase/oxidase, N-terminal domain"/>
    <property type="match status" value="1"/>
</dbReference>
<feature type="domain" description="Acyl-CoA dehydrogenase/oxidase N-terminal" evidence="13">
    <location>
        <begin position="76"/>
        <end position="157"/>
    </location>
</feature>
<dbReference type="RefSeq" id="WP_038610206.1">
    <property type="nucleotide sequence ID" value="NZ_CP009048.1"/>
</dbReference>
<dbReference type="InterPro" id="IPR025878">
    <property type="entry name" value="Acyl-CoA_dh-like_C_dom"/>
</dbReference>
<evidence type="ECO:0000313" key="15">
    <source>
        <dbReference type="EMBL" id="AIL61435.1"/>
    </source>
</evidence>
<comment type="similarity">
    <text evidence="2 10">Belongs to the acyl-CoA dehydrogenase family.</text>
</comment>
<evidence type="ECO:0000259" key="12">
    <source>
        <dbReference type="Pfam" id="PF02770"/>
    </source>
</evidence>
<dbReference type="Proteomes" id="UP000028931">
    <property type="component" value="Chromosome"/>
</dbReference>
<dbReference type="PANTHER" id="PTHR42803:SF1">
    <property type="entry name" value="BROAD-SPECIFICITY LINEAR ACYL-COA DEHYDROGENASE FADE5"/>
    <property type="match status" value="1"/>
</dbReference>
<dbReference type="SUPFAM" id="SSF56645">
    <property type="entry name" value="Acyl-CoA dehydrogenase NM domain-like"/>
    <property type="match status" value="1"/>
</dbReference>
<dbReference type="Pfam" id="PF12806">
    <property type="entry name" value="Acyl-CoA_dh_C"/>
    <property type="match status" value="1"/>
</dbReference>
<dbReference type="EMBL" id="CP009048">
    <property type="protein sequence ID" value="AIL61435.1"/>
    <property type="molecule type" value="Genomic_DNA"/>
</dbReference>
<dbReference type="Gene3D" id="2.40.110.10">
    <property type="entry name" value="Butyryl-CoA Dehydrogenase, subunit A, domain 2"/>
    <property type="match status" value="1"/>
</dbReference>
<dbReference type="InterPro" id="IPR013786">
    <property type="entry name" value="AcylCoA_DH/ox_N"/>
</dbReference>
<dbReference type="AlphaFoldDB" id="A0A077FA75"/>
<feature type="domain" description="Acyl-CoA oxidase/dehydrogenase middle" evidence="12">
    <location>
        <begin position="162"/>
        <end position="270"/>
    </location>
</feature>
<dbReference type="PANTHER" id="PTHR42803">
    <property type="entry name" value="ACYL-COA DEHYDROGENASE"/>
    <property type="match status" value="1"/>
</dbReference>
<evidence type="ECO:0000259" key="11">
    <source>
        <dbReference type="Pfam" id="PF00441"/>
    </source>
</evidence>
<evidence type="ECO:0000313" key="16">
    <source>
        <dbReference type="Proteomes" id="UP000028931"/>
    </source>
</evidence>
<dbReference type="GO" id="GO:0050660">
    <property type="term" value="F:flavin adenine dinucleotide binding"/>
    <property type="evidence" value="ECO:0007669"/>
    <property type="project" value="InterPro"/>
</dbReference>
<dbReference type="InterPro" id="IPR006091">
    <property type="entry name" value="Acyl-CoA_Oxase/DH_mid-dom"/>
</dbReference>
<evidence type="ECO:0000256" key="9">
    <source>
        <dbReference type="ARBA" id="ARBA00069043"/>
    </source>
</evidence>
<evidence type="ECO:0000256" key="6">
    <source>
        <dbReference type="ARBA" id="ARBA00051388"/>
    </source>
</evidence>
<dbReference type="Pfam" id="PF02771">
    <property type="entry name" value="Acyl-CoA_dh_N"/>
    <property type="match status" value="1"/>
</dbReference>
<dbReference type="KEGG" id="palk:PSAKL28_22190"/>
<evidence type="ECO:0000259" key="14">
    <source>
        <dbReference type="Pfam" id="PF12806"/>
    </source>
</evidence>
<evidence type="ECO:0000256" key="7">
    <source>
        <dbReference type="ARBA" id="ARBA00058683"/>
    </source>
</evidence>
<dbReference type="Gene3D" id="1.20.140.10">
    <property type="entry name" value="Butyryl-CoA Dehydrogenase, subunit A, domain 3"/>
    <property type="match status" value="1"/>
</dbReference>
<evidence type="ECO:0000256" key="4">
    <source>
        <dbReference type="ARBA" id="ARBA00022827"/>
    </source>
</evidence>
<name>A0A077FA75_9PSED</name>
<evidence type="ECO:0000256" key="5">
    <source>
        <dbReference type="ARBA" id="ARBA00023002"/>
    </source>
</evidence>
<keyword evidence="3 10" id="KW-0285">Flavoprotein</keyword>